<name>A0AAJ6MGV7_LACLC</name>
<reference evidence="1 2" key="1">
    <citation type="journal article" date="2017" name="BMC Genomics">
        <title>Comparative and functional genomics of the Lactococcus lactis taxon; insights into evolution and niche adaptation.</title>
        <authorList>
            <person name="Kelleher P."/>
            <person name="Bottacini F."/>
            <person name="Mahony J."/>
            <person name="Kilcawley K.N."/>
            <person name="van Sinderen D."/>
        </authorList>
    </citation>
    <scope>NUCLEOTIDE SEQUENCE [LARGE SCALE GENOMIC DNA]</scope>
    <source>
        <strain evidence="1 2">UC109</strain>
    </source>
</reference>
<protein>
    <submittedName>
        <fullName evidence="1">Uncharacterized protein</fullName>
    </submittedName>
</protein>
<sequence length="64" mass="7439">MEEISQSRRTPALIEELVVLWEKSVEVSHLFLSTEEISEIKKYVPQALKEIKLMLSLNLRVTIV</sequence>
<accession>A0AAJ6MGV7</accession>
<dbReference type="EMBL" id="CP015907">
    <property type="protein sequence ID" value="WOW93292.1"/>
    <property type="molecule type" value="Genomic_DNA"/>
</dbReference>
<gene>
    <name evidence="1" type="ORF">LLUC109_0539</name>
</gene>
<dbReference type="AlphaFoldDB" id="A0AAJ6MGV7"/>
<evidence type="ECO:0000313" key="2">
    <source>
        <dbReference type="Proteomes" id="UP000192016"/>
    </source>
</evidence>
<organism evidence="1 2">
    <name type="scientific">Lactococcus lactis subsp. cremoris</name>
    <name type="common">Streptococcus cremoris</name>
    <dbReference type="NCBI Taxonomy" id="1359"/>
    <lineage>
        <taxon>Bacteria</taxon>
        <taxon>Bacillati</taxon>
        <taxon>Bacillota</taxon>
        <taxon>Bacilli</taxon>
        <taxon>Lactobacillales</taxon>
        <taxon>Streptococcaceae</taxon>
        <taxon>Lactococcus</taxon>
    </lineage>
</organism>
<dbReference type="Proteomes" id="UP000192016">
    <property type="component" value="Chromosome"/>
</dbReference>
<dbReference type="RefSeq" id="WP_051013160.1">
    <property type="nucleotide sequence ID" value="NZ_CP015894.2"/>
</dbReference>
<proteinExistence type="predicted"/>
<evidence type="ECO:0000313" key="1">
    <source>
        <dbReference type="EMBL" id="WOW93292.1"/>
    </source>
</evidence>